<keyword evidence="6 8" id="KW-0460">Magnesium</keyword>
<dbReference type="EC" id="3.1.-.-" evidence="8"/>
<name>A0ABY1NXJ2_9BACT</name>
<dbReference type="HAMAP" id="MF_00265">
    <property type="entry name" value="VapC_Nob1"/>
    <property type="match status" value="1"/>
</dbReference>
<dbReference type="SUPFAM" id="SSF88723">
    <property type="entry name" value="PIN domain-like"/>
    <property type="match status" value="1"/>
</dbReference>
<comment type="function">
    <text evidence="8">Toxic component of a toxin-antitoxin (TA) system. An RNase.</text>
</comment>
<dbReference type="EMBL" id="FXUB01000007">
    <property type="protein sequence ID" value="SMP19492.1"/>
    <property type="molecule type" value="Genomic_DNA"/>
</dbReference>
<keyword evidence="5 8" id="KW-0378">Hydrolase</keyword>
<feature type="binding site" evidence="8">
    <location>
        <position position="5"/>
    </location>
    <ligand>
        <name>Mg(2+)</name>
        <dbReference type="ChEBI" id="CHEBI:18420"/>
    </ligand>
</feature>
<dbReference type="InterPro" id="IPR029060">
    <property type="entry name" value="PIN-like_dom_sf"/>
</dbReference>
<dbReference type="PANTHER" id="PTHR33653:SF1">
    <property type="entry name" value="RIBONUCLEASE VAPC2"/>
    <property type="match status" value="1"/>
</dbReference>
<evidence type="ECO:0000256" key="6">
    <source>
        <dbReference type="ARBA" id="ARBA00022842"/>
    </source>
</evidence>
<dbReference type="InterPro" id="IPR050556">
    <property type="entry name" value="Type_II_TA_system_RNase"/>
</dbReference>
<feature type="domain" description="PIN" evidence="9">
    <location>
        <begin position="2"/>
        <end position="114"/>
    </location>
</feature>
<comment type="caution">
    <text evidence="10">The sequence shown here is derived from an EMBL/GenBank/DDBJ whole genome shotgun (WGS) entry which is preliminary data.</text>
</comment>
<reference evidence="10 11" key="1">
    <citation type="submission" date="2017-05" db="EMBL/GenBank/DDBJ databases">
        <authorList>
            <person name="Varghese N."/>
            <person name="Submissions S."/>
        </authorList>
    </citation>
    <scope>NUCLEOTIDE SEQUENCE [LARGE SCALE GENOMIC DNA]</scope>
    <source>
        <strain evidence="10 11">DSM 15522</strain>
    </source>
</reference>
<evidence type="ECO:0000256" key="1">
    <source>
        <dbReference type="ARBA" id="ARBA00001946"/>
    </source>
</evidence>
<dbReference type="InterPro" id="IPR002716">
    <property type="entry name" value="PIN_dom"/>
</dbReference>
<feature type="binding site" evidence="8">
    <location>
        <position position="93"/>
    </location>
    <ligand>
        <name>Mg(2+)</name>
        <dbReference type="ChEBI" id="CHEBI:18420"/>
    </ligand>
</feature>
<dbReference type="InterPro" id="IPR022907">
    <property type="entry name" value="VapC_family"/>
</dbReference>
<evidence type="ECO:0000256" key="2">
    <source>
        <dbReference type="ARBA" id="ARBA00022649"/>
    </source>
</evidence>
<keyword evidence="8" id="KW-0800">Toxin</keyword>
<evidence type="ECO:0000256" key="8">
    <source>
        <dbReference type="HAMAP-Rule" id="MF_00265"/>
    </source>
</evidence>
<keyword evidence="4 8" id="KW-0479">Metal-binding</keyword>
<keyword evidence="3 8" id="KW-0540">Nuclease</keyword>
<proteinExistence type="inferred from homology"/>
<evidence type="ECO:0000313" key="11">
    <source>
        <dbReference type="Proteomes" id="UP001157911"/>
    </source>
</evidence>
<evidence type="ECO:0000256" key="3">
    <source>
        <dbReference type="ARBA" id="ARBA00022722"/>
    </source>
</evidence>
<evidence type="ECO:0000256" key="5">
    <source>
        <dbReference type="ARBA" id="ARBA00022801"/>
    </source>
</evidence>
<evidence type="ECO:0000256" key="4">
    <source>
        <dbReference type="ARBA" id="ARBA00022723"/>
    </source>
</evidence>
<dbReference type="Pfam" id="PF01850">
    <property type="entry name" value="PIN"/>
    <property type="match status" value="1"/>
</dbReference>
<dbReference type="Proteomes" id="UP001157911">
    <property type="component" value="Unassembled WGS sequence"/>
</dbReference>
<dbReference type="CDD" id="cd18741">
    <property type="entry name" value="PIN_VapC4-5_FitB-like"/>
    <property type="match status" value="1"/>
</dbReference>
<evidence type="ECO:0000313" key="10">
    <source>
        <dbReference type="EMBL" id="SMP19492.1"/>
    </source>
</evidence>
<keyword evidence="2 8" id="KW-1277">Toxin-antitoxin system</keyword>
<comment type="cofactor">
    <cofactor evidence="1 8">
        <name>Mg(2+)</name>
        <dbReference type="ChEBI" id="CHEBI:18420"/>
    </cofactor>
</comment>
<organism evidence="10 11">
    <name type="scientific">Desulfurobacterium pacificum</name>
    <dbReference type="NCBI Taxonomy" id="240166"/>
    <lineage>
        <taxon>Bacteria</taxon>
        <taxon>Pseudomonadati</taxon>
        <taxon>Aquificota</taxon>
        <taxon>Aquificia</taxon>
        <taxon>Desulfurobacteriales</taxon>
        <taxon>Desulfurobacteriaceae</taxon>
        <taxon>Desulfurobacterium</taxon>
    </lineage>
</organism>
<dbReference type="PANTHER" id="PTHR33653">
    <property type="entry name" value="RIBONUCLEASE VAPC2"/>
    <property type="match status" value="1"/>
</dbReference>
<evidence type="ECO:0000259" key="9">
    <source>
        <dbReference type="Pfam" id="PF01850"/>
    </source>
</evidence>
<sequence length="124" mass="14512">MIVIDTDVLIWVLRGNEEVKEKFERAIKETRGKLYITPVQIAEIFAGMRKREELETRELLEAIPVIPIDRETGELAGEFVRKFRKSHSVELADALIAATAKKRGMKLWTYNKKHYPMLSEEEFY</sequence>
<accession>A0ABY1NXJ2</accession>
<comment type="similarity">
    <text evidence="7 8">Belongs to the PINc/VapC protein family.</text>
</comment>
<dbReference type="RefSeq" id="WP_283401122.1">
    <property type="nucleotide sequence ID" value="NZ_FXUB01000007.1"/>
</dbReference>
<dbReference type="Gene3D" id="3.40.50.1010">
    <property type="entry name" value="5'-nuclease"/>
    <property type="match status" value="1"/>
</dbReference>
<gene>
    <name evidence="8" type="primary">vapC</name>
    <name evidence="10" type="ORF">SAMN06265339_1685</name>
</gene>
<evidence type="ECO:0000256" key="7">
    <source>
        <dbReference type="ARBA" id="ARBA00038093"/>
    </source>
</evidence>
<protein>
    <recommendedName>
        <fullName evidence="8">Ribonuclease VapC</fullName>
        <shortName evidence="8">RNase VapC</shortName>
        <ecNumber evidence="8">3.1.-.-</ecNumber>
    </recommendedName>
    <alternativeName>
        <fullName evidence="8">Toxin VapC</fullName>
    </alternativeName>
</protein>
<keyword evidence="11" id="KW-1185">Reference proteome</keyword>